<dbReference type="Pfam" id="PF17098">
    <property type="entry name" value="Wtap"/>
    <property type="match status" value="1"/>
</dbReference>
<evidence type="ECO:0000256" key="5">
    <source>
        <dbReference type="ARBA" id="ARBA00023242"/>
    </source>
</evidence>
<comment type="similarity">
    <text evidence="2">Belongs to the fl(2)d family.</text>
</comment>
<evidence type="ECO:0000313" key="8">
    <source>
        <dbReference type="Proteomes" id="UP001160148"/>
    </source>
</evidence>
<dbReference type="GO" id="GO:0016556">
    <property type="term" value="P:mRNA modification"/>
    <property type="evidence" value="ECO:0007669"/>
    <property type="project" value="InterPro"/>
</dbReference>
<evidence type="ECO:0000256" key="6">
    <source>
        <dbReference type="SAM" id="MobiDB-lite"/>
    </source>
</evidence>
<evidence type="ECO:0000256" key="3">
    <source>
        <dbReference type="ARBA" id="ARBA00022664"/>
    </source>
</evidence>
<dbReference type="PANTHER" id="PTHR15217">
    <property type="entry name" value="WILMS' TUMOR 1-ASSOCIATING PROTEIN"/>
    <property type="match status" value="1"/>
</dbReference>
<feature type="region of interest" description="Disordered" evidence="6">
    <location>
        <begin position="271"/>
        <end position="391"/>
    </location>
</feature>
<evidence type="ECO:0008006" key="9">
    <source>
        <dbReference type="Google" id="ProtNLM"/>
    </source>
</evidence>
<reference evidence="7 8" key="1">
    <citation type="submission" date="2023-01" db="EMBL/GenBank/DDBJ databases">
        <authorList>
            <person name="Whitehead M."/>
        </authorList>
    </citation>
    <scope>NUCLEOTIDE SEQUENCE [LARGE SCALE GENOMIC DNA]</scope>
</reference>
<feature type="compositionally biased region" description="Basic and acidic residues" evidence="6">
    <location>
        <begin position="339"/>
        <end position="350"/>
    </location>
</feature>
<accession>A0AAV0XM49</accession>
<comment type="caution">
    <text evidence="7">The sequence shown here is derived from an EMBL/GenBank/DDBJ whole genome shotgun (WGS) entry which is preliminary data.</text>
</comment>
<evidence type="ECO:0000256" key="2">
    <source>
        <dbReference type="ARBA" id="ARBA00010313"/>
    </source>
</evidence>
<feature type="compositionally biased region" description="Basic and acidic residues" evidence="6">
    <location>
        <begin position="297"/>
        <end position="309"/>
    </location>
</feature>
<dbReference type="AlphaFoldDB" id="A0AAV0XM49"/>
<keyword evidence="4" id="KW-0508">mRNA splicing</keyword>
<gene>
    <name evidence="7" type="ORF">MEUPH1_LOCUS23627</name>
</gene>
<comment type="subcellular location">
    <subcellularLocation>
        <location evidence="1">Nucleus</location>
    </subcellularLocation>
</comment>
<proteinExistence type="inferred from homology"/>
<dbReference type="PANTHER" id="PTHR15217:SF0">
    <property type="entry name" value="PRE-MRNA-SPLICING REGULATOR WTAP"/>
    <property type="match status" value="1"/>
</dbReference>
<keyword evidence="5" id="KW-0539">Nucleus</keyword>
<evidence type="ECO:0000313" key="7">
    <source>
        <dbReference type="EMBL" id="CAI6369383.1"/>
    </source>
</evidence>
<name>A0AAV0XM49_9HEMI</name>
<dbReference type="InterPro" id="IPR033757">
    <property type="entry name" value="WTAP"/>
</dbReference>
<keyword evidence="8" id="KW-1185">Reference proteome</keyword>
<sequence length="391" mass="44388">MVEENRTGFGQVDIVDDDNMVRLPRQRIVDMYKNAMSRVRVLEAKANEASICIRCNLLCDKSERTDQDFRKLVIREKCLLRKLTIKDQEIQDYAAQLSAMRNSIQNNSLSSLKCSLQDPAVNLLIQRLRQDLCATKIRLEETQRELNAWKFTPDSNTGKRLMAKCRLLYQENEELGKLVNSGRVAKLESELALQKNFGEEVKKSQSELDEFLQDLDEDVEGMQSTIYFLQNELQKCKASVQSTNNTENKETNPISIVNGIKKDDVTTTEISLKSKTEIPTPLVKTKPNNKSSKHSKPKDTKQLSDDKNNKPKVKKIRPAKAESTDQSGQPPKVHKSKHKSDGSKNEDKRKKSEKRPHSKGEVVHKKSKSELPKSTEVETPVEVVNGLPNGS</sequence>
<dbReference type="GO" id="GO:0008380">
    <property type="term" value="P:RNA splicing"/>
    <property type="evidence" value="ECO:0007669"/>
    <property type="project" value="UniProtKB-KW"/>
</dbReference>
<dbReference type="GO" id="GO:0000381">
    <property type="term" value="P:regulation of alternative mRNA splicing, via spliceosome"/>
    <property type="evidence" value="ECO:0007669"/>
    <property type="project" value="InterPro"/>
</dbReference>
<dbReference type="EMBL" id="CARXXK010000005">
    <property type="protein sequence ID" value="CAI6369383.1"/>
    <property type="molecule type" value="Genomic_DNA"/>
</dbReference>
<evidence type="ECO:0000256" key="1">
    <source>
        <dbReference type="ARBA" id="ARBA00004123"/>
    </source>
</evidence>
<feature type="compositionally biased region" description="Basic and acidic residues" evidence="6">
    <location>
        <begin position="358"/>
        <end position="376"/>
    </location>
</feature>
<protein>
    <recommendedName>
        <fullName evidence="9">Pre-mRNA-splicing regulator female-lethal(2)D</fullName>
    </recommendedName>
</protein>
<dbReference type="GO" id="GO:0006397">
    <property type="term" value="P:mRNA processing"/>
    <property type="evidence" value="ECO:0007669"/>
    <property type="project" value="UniProtKB-KW"/>
</dbReference>
<keyword evidence="3" id="KW-0507">mRNA processing</keyword>
<evidence type="ECO:0000256" key="4">
    <source>
        <dbReference type="ARBA" id="ARBA00023187"/>
    </source>
</evidence>
<dbReference type="GO" id="GO:0005634">
    <property type="term" value="C:nucleus"/>
    <property type="evidence" value="ECO:0007669"/>
    <property type="project" value="UniProtKB-SubCell"/>
</dbReference>
<organism evidence="7 8">
    <name type="scientific">Macrosiphum euphorbiae</name>
    <name type="common">potato aphid</name>
    <dbReference type="NCBI Taxonomy" id="13131"/>
    <lineage>
        <taxon>Eukaryota</taxon>
        <taxon>Metazoa</taxon>
        <taxon>Ecdysozoa</taxon>
        <taxon>Arthropoda</taxon>
        <taxon>Hexapoda</taxon>
        <taxon>Insecta</taxon>
        <taxon>Pterygota</taxon>
        <taxon>Neoptera</taxon>
        <taxon>Paraneoptera</taxon>
        <taxon>Hemiptera</taxon>
        <taxon>Sternorrhyncha</taxon>
        <taxon>Aphidomorpha</taxon>
        <taxon>Aphidoidea</taxon>
        <taxon>Aphididae</taxon>
        <taxon>Macrosiphini</taxon>
        <taxon>Macrosiphum</taxon>
    </lineage>
</organism>
<dbReference type="Proteomes" id="UP001160148">
    <property type="component" value="Unassembled WGS sequence"/>
</dbReference>